<evidence type="ECO:0000313" key="1">
    <source>
        <dbReference type="EMBL" id="MDS0300121.1"/>
    </source>
</evidence>
<organism evidence="1 2">
    <name type="scientific">Halogeometricum salsisoli</name>
    <dbReference type="NCBI Taxonomy" id="2950536"/>
    <lineage>
        <taxon>Archaea</taxon>
        <taxon>Methanobacteriati</taxon>
        <taxon>Methanobacteriota</taxon>
        <taxon>Stenosarchaea group</taxon>
        <taxon>Halobacteria</taxon>
        <taxon>Halobacteriales</taxon>
        <taxon>Haloferacaceae</taxon>
        <taxon>Halogeometricum</taxon>
    </lineage>
</organism>
<dbReference type="EMBL" id="JAMQOP010000003">
    <property type="protein sequence ID" value="MDS0300121.1"/>
    <property type="molecule type" value="Genomic_DNA"/>
</dbReference>
<dbReference type="RefSeq" id="WP_310925014.1">
    <property type="nucleotide sequence ID" value="NZ_JAMQOP010000003.1"/>
</dbReference>
<reference evidence="1 2" key="1">
    <citation type="submission" date="2022-06" db="EMBL/GenBank/DDBJ databases">
        <title>Halogeometricum sp. a new haloarchaeum isolate from saline soil.</title>
        <authorList>
            <person name="Strakova D."/>
            <person name="Galisteo C."/>
            <person name="Sanchez-Porro C."/>
            <person name="Ventosa A."/>
        </authorList>
    </citation>
    <scope>NUCLEOTIDE SEQUENCE [LARGE SCALE GENOMIC DNA]</scope>
    <source>
        <strain evidence="1 2">S1BR25-6</strain>
    </source>
</reference>
<keyword evidence="2" id="KW-1185">Reference proteome</keyword>
<dbReference type="PROSITE" id="PS51318">
    <property type="entry name" value="TAT"/>
    <property type="match status" value="1"/>
</dbReference>
<dbReference type="Proteomes" id="UP001257060">
    <property type="component" value="Unassembled WGS sequence"/>
</dbReference>
<accession>A0ABU2GH53</accession>
<protein>
    <submittedName>
        <fullName evidence="1">Uncharacterized protein</fullName>
    </submittedName>
</protein>
<comment type="caution">
    <text evidence="1">The sequence shown here is derived from an EMBL/GenBank/DDBJ whole genome shotgun (WGS) entry which is preliminary data.</text>
</comment>
<dbReference type="InterPro" id="IPR006311">
    <property type="entry name" value="TAT_signal"/>
</dbReference>
<sequence length="245" mass="26787">MSSRRNFIRRAGATAAVGVVAATAGCLNGGVVRTKLGGGSTDTVDLSSPDDDVFIHPDQFDAYRNRMRAEYGAAAIPWSDPHSSPGRFFGAHARRMEIVRSRRFALQDAALLVHRLADDRYRLRLWSAGRLLGKRYEVDPWGYYTEEPAFTWLEQEIEADSGDRLSAARSLSTDGGRVGVAGGAVTVPDGSYESGIGGETYRSRWEGFHTGVVPLLGACELSVADPSERRFTWRLSNGVGIRTPY</sequence>
<evidence type="ECO:0000313" key="2">
    <source>
        <dbReference type="Proteomes" id="UP001257060"/>
    </source>
</evidence>
<name>A0ABU2GH53_9EURY</name>
<proteinExistence type="predicted"/>
<gene>
    <name evidence="1" type="ORF">NDI76_15350</name>
</gene>
<dbReference type="PROSITE" id="PS51257">
    <property type="entry name" value="PROKAR_LIPOPROTEIN"/>
    <property type="match status" value="1"/>
</dbReference>